<dbReference type="Proteomes" id="UP000291301">
    <property type="component" value="Unassembled WGS sequence"/>
</dbReference>
<keyword evidence="2 4" id="KW-0479">Metal-binding</keyword>
<dbReference type="OrthoDB" id="9785015at2"/>
<feature type="binding site" evidence="4">
    <location>
        <position position="148"/>
    </location>
    <ligand>
        <name>molybdate</name>
        <dbReference type="ChEBI" id="CHEBI:36264"/>
    </ligand>
</feature>
<dbReference type="SUPFAM" id="SSF53850">
    <property type="entry name" value="Periplasmic binding protein-like II"/>
    <property type="match status" value="1"/>
</dbReference>
<dbReference type="PANTHER" id="PTHR30632:SF0">
    <property type="entry name" value="SULFATE-BINDING PROTEIN"/>
    <property type="match status" value="1"/>
</dbReference>
<dbReference type="GO" id="GO:0015689">
    <property type="term" value="P:molybdate ion transport"/>
    <property type="evidence" value="ECO:0007669"/>
    <property type="project" value="InterPro"/>
</dbReference>
<keyword evidence="7" id="KW-1185">Reference proteome</keyword>
<evidence type="ECO:0000313" key="7">
    <source>
        <dbReference type="Proteomes" id="UP000291301"/>
    </source>
</evidence>
<evidence type="ECO:0000256" key="4">
    <source>
        <dbReference type="PIRSR" id="PIRSR004846-1"/>
    </source>
</evidence>
<dbReference type="PANTHER" id="PTHR30632">
    <property type="entry name" value="MOLYBDATE-BINDING PERIPLASMIC PROTEIN"/>
    <property type="match status" value="1"/>
</dbReference>
<feature type="binding site" evidence="4">
    <location>
        <position position="175"/>
    </location>
    <ligand>
        <name>molybdate</name>
        <dbReference type="ChEBI" id="CHEBI:36264"/>
    </ligand>
</feature>
<dbReference type="NCBIfam" id="TIGR01256">
    <property type="entry name" value="modA"/>
    <property type="match status" value="1"/>
</dbReference>
<keyword evidence="3 5" id="KW-0732">Signal</keyword>
<sequence length="259" mass="26990">MTGIFARRAVAMLALLTGALLSPSTGSSETLKCGDRPLLVFAAASLTDVIEAAAAAFTAATECPVAISVAGSSVLARQIEAGAPATLFLSANSEWVTWLETNAAERISGPPRVLARNRLVVVGRADPAEIADLLSTRFAMADPAHVPAGMYAKTALEALGVWTDVASNAIFTENVRLALSLAERGDVSTAIVYATDARMEPGLNVLYRFDDANYPEIRYEAVLLTGAGETGGAFLDMLAGPEGQEILAKYGFLAPDGTP</sequence>
<feature type="binding site" evidence="4">
    <location>
        <position position="45"/>
    </location>
    <ligand>
        <name>molybdate</name>
        <dbReference type="ChEBI" id="CHEBI:36264"/>
    </ligand>
</feature>
<dbReference type="RefSeq" id="WP_131571313.1">
    <property type="nucleotide sequence ID" value="NZ_JAINFK010000008.1"/>
</dbReference>
<evidence type="ECO:0000256" key="1">
    <source>
        <dbReference type="ARBA" id="ARBA00009175"/>
    </source>
</evidence>
<dbReference type="InterPro" id="IPR005950">
    <property type="entry name" value="ModA"/>
</dbReference>
<dbReference type="InterPro" id="IPR050682">
    <property type="entry name" value="ModA/WtpA"/>
</dbReference>
<reference evidence="6 7" key="1">
    <citation type="journal article" date="2015" name="Antonie Van Leeuwenhoek">
        <title>Oricola cellulosilytica gen. nov., sp. nov., a cellulose-degrading bacterium of the family Phyllobacteriaceae isolated from surface seashore water, and emended descriptions of Mesorhizobium loti and Phyllobacterium myrsinacearum.</title>
        <authorList>
            <person name="Hameed A."/>
            <person name="Shahina M."/>
            <person name="Lai W.A."/>
            <person name="Lin S.Y."/>
            <person name="Young L.S."/>
            <person name="Liu Y.C."/>
            <person name="Hsu Y.H."/>
            <person name="Young C.C."/>
        </authorList>
    </citation>
    <scope>NUCLEOTIDE SEQUENCE [LARGE SCALE GENOMIC DNA]</scope>
    <source>
        <strain evidence="6 7">KCTC 52183</strain>
    </source>
</reference>
<feature type="binding site" evidence="4">
    <location>
        <position position="193"/>
    </location>
    <ligand>
        <name>molybdate</name>
        <dbReference type="ChEBI" id="CHEBI:36264"/>
    </ligand>
</feature>
<dbReference type="GO" id="GO:0046872">
    <property type="term" value="F:metal ion binding"/>
    <property type="evidence" value="ECO:0007669"/>
    <property type="project" value="UniProtKB-KW"/>
</dbReference>
<evidence type="ECO:0000256" key="2">
    <source>
        <dbReference type="ARBA" id="ARBA00022723"/>
    </source>
</evidence>
<evidence type="ECO:0000313" key="6">
    <source>
        <dbReference type="EMBL" id="TCD11380.1"/>
    </source>
</evidence>
<dbReference type="EMBL" id="SJST01000009">
    <property type="protein sequence ID" value="TCD11380.1"/>
    <property type="molecule type" value="Genomic_DNA"/>
</dbReference>
<organism evidence="6 7">
    <name type="scientific">Oricola cellulosilytica</name>
    <dbReference type="NCBI Taxonomy" id="1429082"/>
    <lineage>
        <taxon>Bacteria</taxon>
        <taxon>Pseudomonadati</taxon>
        <taxon>Pseudomonadota</taxon>
        <taxon>Alphaproteobacteria</taxon>
        <taxon>Hyphomicrobiales</taxon>
        <taxon>Ahrensiaceae</taxon>
        <taxon>Oricola</taxon>
    </lineage>
</organism>
<dbReference type="PIRSF" id="PIRSF004846">
    <property type="entry name" value="ModA"/>
    <property type="match status" value="1"/>
</dbReference>
<feature type="chain" id="PRO_5020877562" evidence="5">
    <location>
        <begin position="28"/>
        <end position="259"/>
    </location>
</feature>
<gene>
    <name evidence="6" type="primary">modA</name>
    <name evidence="6" type="ORF">E0D97_16880</name>
</gene>
<dbReference type="Gene3D" id="3.40.190.10">
    <property type="entry name" value="Periplasmic binding protein-like II"/>
    <property type="match status" value="2"/>
</dbReference>
<protein>
    <submittedName>
        <fullName evidence="6">Molybdate ABC transporter substrate-binding protein</fullName>
    </submittedName>
</protein>
<proteinExistence type="inferred from homology"/>
<comment type="similarity">
    <text evidence="1">Belongs to the bacterial solute-binding protein ModA family.</text>
</comment>
<evidence type="ECO:0000256" key="3">
    <source>
        <dbReference type="ARBA" id="ARBA00022729"/>
    </source>
</evidence>
<accession>A0A4R0P3F5</accession>
<dbReference type="GO" id="GO:0030973">
    <property type="term" value="F:molybdate ion binding"/>
    <property type="evidence" value="ECO:0007669"/>
    <property type="project" value="TreeGrafter"/>
</dbReference>
<feature type="signal peptide" evidence="5">
    <location>
        <begin position="1"/>
        <end position="27"/>
    </location>
</feature>
<evidence type="ECO:0000256" key="5">
    <source>
        <dbReference type="SAM" id="SignalP"/>
    </source>
</evidence>
<name>A0A4R0P3F5_9HYPH</name>
<comment type="caution">
    <text evidence="6">The sequence shown here is derived from an EMBL/GenBank/DDBJ whole genome shotgun (WGS) entry which is preliminary data.</text>
</comment>
<dbReference type="Pfam" id="PF13531">
    <property type="entry name" value="SBP_bac_11"/>
    <property type="match status" value="1"/>
</dbReference>
<dbReference type="AlphaFoldDB" id="A0A4R0P3F5"/>
<feature type="binding site" evidence="4">
    <location>
        <position position="72"/>
    </location>
    <ligand>
        <name>molybdate</name>
        <dbReference type="ChEBI" id="CHEBI:36264"/>
    </ligand>
</feature>
<keyword evidence="4" id="KW-0500">Molybdenum</keyword>